<dbReference type="STRING" id="3988.B9RVJ1"/>
<organism evidence="2 3">
    <name type="scientific">Ricinus communis</name>
    <name type="common">Castor bean</name>
    <dbReference type="NCBI Taxonomy" id="3988"/>
    <lineage>
        <taxon>Eukaryota</taxon>
        <taxon>Viridiplantae</taxon>
        <taxon>Streptophyta</taxon>
        <taxon>Embryophyta</taxon>
        <taxon>Tracheophyta</taxon>
        <taxon>Spermatophyta</taxon>
        <taxon>Magnoliopsida</taxon>
        <taxon>eudicotyledons</taxon>
        <taxon>Gunneridae</taxon>
        <taxon>Pentapetalae</taxon>
        <taxon>rosids</taxon>
        <taxon>fabids</taxon>
        <taxon>Malpighiales</taxon>
        <taxon>Euphorbiaceae</taxon>
        <taxon>Acalyphoideae</taxon>
        <taxon>Acalypheae</taxon>
        <taxon>Ricinus</taxon>
    </lineage>
</organism>
<keyword evidence="1" id="KW-1133">Transmembrane helix</keyword>
<accession>B9RVJ1</accession>
<gene>
    <name evidence="2" type="ORF">RCOM_0963180</name>
</gene>
<keyword evidence="1" id="KW-0472">Membrane</keyword>
<reference evidence="3" key="1">
    <citation type="journal article" date="2010" name="Nat. Biotechnol.">
        <title>Draft genome sequence of the oilseed species Ricinus communis.</title>
        <authorList>
            <person name="Chan A.P."/>
            <person name="Crabtree J."/>
            <person name="Zhao Q."/>
            <person name="Lorenzi H."/>
            <person name="Orvis J."/>
            <person name="Puiu D."/>
            <person name="Melake-Berhan A."/>
            <person name="Jones K.M."/>
            <person name="Redman J."/>
            <person name="Chen G."/>
            <person name="Cahoon E.B."/>
            <person name="Gedil M."/>
            <person name="Stanke M."/>
            <person name="Haas B.J."/>
            <person name="Wortman J.R."/>
            <person name="Fraser-Liggett C.M."/>
            <person name="Ravel J."/>
            <person name="Rabinowicz P.D."/>
        </authorList>
    </citation>
    <scope>NUCLEOTIDE SEQUENCE [LARGE SCALE GENOMIC DNA]</scope>
    <source>
        <strain evidence="3">cv. Hale</strain>
    </source>
</reference>
<evidence type="ECO:0000313" key="3">
    <source>
        <dbReference type="Proteomes" id="UP000008311"/>
    </source>
</evidence>
<keyword evidence="1" id="KW-0812">Transmembrane</keyword>
<sequence>MDVDIKSMFYLMKSIDVKSRILLLQESVLIKRSIGGLYGGFGVVLLVVVLTPSHLAMEYAAGGELFEQICDIGRFSKEKEAIMKVEPNFHIYSSKDLDI</sequence>
<name>B9RVJ1_RICCO</name>
<dbReference type="AlphaFoldDB" id="B9RVJ1"/>
<evidence type="ECO:0000313" key="2">
    <source>
        <dbReference type="EMBL" id="EEF44567.1"/>
    </source>
</evidence>
<dbReference type="EMBL" id="EQ973821">
    <property type="protein sequence ID" value="EEF44567.1"/>
    <property type="molecule type" value="Genomic_DNA"/>
</dbReference>
<proteinExistence type="predicted"/>
<protein>
    <submittedName>
        <fullName evidence="2">Uncharacterized protein</fullName>
    </submittedName>
</protein>
<keyword evidence="3" id="KW-1185">Reference proteome</keyword>
<feature type="transmembrane region" description="Helical" evidence="1">
    <location>
        <begin position="37"/>
        <end position="57"/>
    </location>
</feature>
<evidence type="ECO:0000256" key="1">
    <source>
        <dbReference type="SAM" id="Phobius"/>
    </source>
</evidence>
<dbReference type="InParanoid" id="B9RVJ1"/>
<dbReference type="Proteomes" id="UP000008311">
    <property type="component" value="Unassembled WGS sequence"/>
</dbReference>